<evidence type="ECO:0000256" key="15">
    <source>
        <dbReference type="RuleBase" id="RU000336"/>
    </source>
</evidence>
<feature type="domain" description="Aminoacyl-transfer RNA synthetases class-II family profile" evidence="16">
    <location>
        <begin position="178"/>
        <end position="489"/>
    </location>
</feature>
<keyword evidence="11 13" id="KW-0030">Aminoacyl-tRNA synthetase</keyword>
<evidence type="ECO:0000256" key="9">
    <source>
        <dbReference type="ARBA" id="ARBA00022884"/>
    </source>
</evidence>
<evidence type="ECO:0000256" key="4">
    <source>
        <dbReference type="ARBA" id="ARBA00022555"/>
    </source>
</evidence>
<dbReference type="NCBIfam" id="TIGR00499">
    <property type="entry name" value="lysS_bact"/>
    <property type="match status" value="1"/>
</dbReference>
<evidence type="ECO:0000256" key="8">
    <source>
        <dbReference type="ARBA" id="ARBA00022840"/>
    </source>
</evidence>
<evidence type="ECO:0000256" key="12">
    <source>
        <dbReference type="ARBA" id="ARBA00048573"/>
    </source>
</evidence>
<dbReference type="InterPro" id="IPR018149">
    <property type="entry name" value="Lys-tRNA-synth_II_C"/>
</dbReference>
<comment type="subcellular location">
    <subcellularLocation>
        <location evidence="1 13">Cytoplasm</location>
    </subcellularLocation>
</comment>
<dbReference type="InterPro" id="IPR004365">
    <property type="entry name" value="NA-bd_OB_tRNA"/>
</dbReference>
<evidence type="ECO:0000256" key="3">
    <source>
        <dbReference type="ARBA" id="ARBA00022490"/>
    </source>
</evidence>
<dbReference type="InterPro" id="IPR002547">
    <property type="entry name" value="tRNA-bd_dom"/>
</dbReference>
<dbReference type="GO" id="GO:0005829">
    <property type="term" value="C:cytosol"/>
    <property type="evidence" value="ECO:0007669"/>
    <property type="project" value="TreeGrafter"/>
</dbReference>
<dbReference type="CDD" id="cd04322">
    <property type="entry name" value="LysRS_N"/>
    <property type="match status" value="1"/>
</dbReference>
<dbReference type="PANTHER" id="PTHR42918">
    <property type="entry name" value="LYSYL-TRNA SYNTHETASE"/>
    <property type="match status" value="1"/>
</dbReference>
<evidence type="ECO:0000256" key="7">
    <source>
        <dbReference type="ARBA" id="ARBA00022741"/>
    </source>
</evidence>
<dbReference type="PANTHER" id="PTHR42918:SF15">
    <property type="entry name" value="LYSINE--TRNA LIGASE, CHLOROPLASTIC_MITOCHONDRIAL"/>
    <property type="match status" value="1"/>
</dbReference>
<accession>A0A9D1EGD9</accession>
<comment type="subunit">
    <text evidence="13">Homodimer.</text>
</comment>
<feature type="domain" description="TRNA-binding" evidence="17">
    <location>
        <begin position="540"/>
        <end position="645"/>
    </location>
</feature>
<comment type="similarity">
    <text evidence="2 13">Belongs to the class-II aminoacyl-tRNA synthetase family.</text>
</comment>
<feature type="binding site" evidence="13">
    <location>
        <position position="405"/>
    </location>
    <ligand>
        <name>Mg(2+)</name>
        <dbReference type="ChEBI" id="CHEBI:18420"/>
        <label>1</label>
    </ligand>
</feature>
<evidence type="ECO:0000313" key="18">
    <source>
        <dbReference type="EMBL" id="HIR89453.1"/>
    </source>
</evidence>
<evidence type="ECO:0000256" key="11">
    <source>
        <dbReference type="ARBA" id="ARBA00023146"/>
    </source>
</evidence>
<dbReference type="Proteomes" id="UP000824201">
    <property type="component" value="Unassembled WGS sequence"/>
</dbReference>
<sequence length="645" mass="72896">MAGQNQKQEPDVHQLLKVRREKLAELQANGNDPFQITKYDVTAHTADIKDNFETLEGKSVSIAGRMMSKRVMGKASFCNVQDLKGNIQVYVARDAIGEDPYKAFKKMDIGDIVGIKGEVFRTKTGEISIHASEVTLLSKSLQIMPEKYHGLTNTDLRYRQRYVDLMVNPESKDTFIKRSKIIREIRNFLDEQGFMEVETPILVANAGGAAARPFTTHYNALDEDINLRISLELYLKRLIVGGMERVYEIGRVFRNEGLDTRHNPEFTLMELYQAYTDYHGMMDLTENLYRTVAQKVLGTTTVTYKGVELELGKPFERITMVDAVKKYAGIDFSTVKTDEEAKAIADAHHIQYEARHKKGDILSLLFEEFVEEHLVQPTFVMDHPIEISPLTKKKPENPDYTERFELFIMGAEMANAYSELNDPLDQRERFLAQEEMKAAGDEEANSMDEDFLNALEYGMPPTGGIGFGIDRMVMMLTDSAAIRDVLLFPTMKSQGASKNEANNAAQAEKAAATEEKPVEKIDFSNVKIEPLFEEMIDFDTFSKSDYRAVKILACEAVPKSKKLLKFTLDDGVRKDRVILSGIHEYYEPEELIGKTAIAIVNLPPRKMMGIDSEGMLISAVHEEDGHEGLNLLMVDDRIPAGAKLY</sequence>
<dbReference type="SUPFAM" id="SSF50249">
    <property type="entry name" value="Nucleic acid-binding proteins"/>
    <property type="match status" value="2"/>
</dbReference>
<dbReference type="NCBIfam" id="NF001756">
    <property type="entry name" value="PRK00484.1"/>
    <property type="match status" value="1"/>
</dbReference>
<dbReference type="GO" id="GO:0000287">
    <property type="term" value="F:magnesium ion binding"/>
    <property type="evidence" value="ECO:0007669"/>
    <property type="project" value="UniProtKB-UniRule"/>
</dbReference>
<dbReference type="Pfam" id="PF00152">
    <property type="entry name" value="tRNA-synt_2"/>
    <property type="match status" value="1"/>
</dbReference>
<dbReference type="EMBL" id="DVHN01000144">
    <property type="protein sequence ID" value="HIR89453.1"/>
    <property type="molecule type" value="Genomic_DNA"/>
</dbReference>
<dbReference type="GO" id="GO:0005524">
    <property type="term" value="F:ATP binding"/>
    <property type="evidence" value="ECO:0007669"/>
    <property type="project" value="UniProtKB-UniRule"/>
</dbReference>
<dbReference type="HAMAP" id="MF_00252">
    <property type="entry name" value="Lys_tRNA_synth_class2"/>
    <property type="match status" value="1"/>
</dbReference>
<evidence type="ECO:0000256" key="10">
    <source>
        <dbReference type="ARBA" id="ARBA00022917"/>
    </source>
</evidence>
<dbReference type="EC" id="6.1.1.6" evidence="13"/>
<keyword evidence="6 13" id="KW-0479">Metal-binding</keyword>
<evidence type="ECO:0000256" key="6">
    <source>
        <dbReference type="ARBA" id="ARBA00022723"/>
    </source>
</evidence>
<keyword evidence="9 14" id="KW-0694">RNA-binding</keyword>
<evidence type="ECO:0000313" key="19">
    <source>
        <dbReference type="Proteomes" id="UP000824201"/>
    </source>
</evidence>
<keyword evidence="8 13" id="KW-0067">ATP-binding</keyword>
<keyword evidence="13 15" id="KW-0460">Magnesium</keyword>
<dbReference type="InterPro" id="IPR044136">
    <property type="entry name" value="Lys-tRNA-ligase_II_N"/>
</dbReference>
<dbReference type="SUPFAM" id="SSF55681">
    <property type="entry name" value="Class II aaRS and biotin synthetases"/>
    <property type="match status" value="1"/>
</dbReference>
<dbReference type="PROSITE" id="PS50862">
    <property type="entry name" value="AA_TRNA_LIGASE_II"/>
    <property type="match status" value="1"/>
</dbReference>
<evidence type="ECO:0000256" key="1">
    <source>
        <dbReference type="ARBA" id="ARBA00004496"/>
    </source>
</evidence>
<dbReference type="GO" id="GO:0140096">
    <property type="term" value="F:catalytic activity, acting on a protein"/>
    <property type="evidence" value="ECO:0007669"/>
    <property type="project" value="UniProtKB-ARBA"/>
</dbReference>
<protein>
    <recommendedName>
        <fullName evidence="13">Lysine--tRNA ligase</fullName>
        <ecNumber evidence="13">6.1.1.6</ecNumber>
    </recommendedName>
    <alternativeName>
        <fullName evidence="13">Lysyl-tRNA synthetase</fullName>
        <shortName evidence="13">LysRS</shortName>
    </alternativeName>
</protein>
<dbReference type="InterPro" id="IPR004364">
    <property type="entry name" value="Aa-tRNA-synt_II"/>
</dbReference>
<dbReference type="FunFam" id="3.30.930.10:FF:000238">
    <property type="entry name" value="Lysine--tRNA ligase"/>
    <property type="match status" value="1"/>
</dbReference>
<dbReference type="GO" id="GO:0000049">
    <property type="term" value="F:tRNA binding"/>
    <property type="evidence" value="ECO:0007669"/>
    <property type="project" value="UniProtKB-UniRule"/>
</dbReference>
<organism evidence="18 19">
    <name type="scientific">Candidatus Fimimorpha faecalis</name>
    <dbReference type="NCBI Taxonomy" id="2840824"/>
    <lineage>
        <taxon>Bacteria</taxon>
        <taxon>Bacillati</taxon>
        <taxon>Bacillota</taxon>
        <taxon>Clostridia</taxon>
        <taxon>Eubacteriales</taxon>
        <taxon>Candidatus Fimimorpha</taxon>
    </lineage>
</organism>
<dbReference type="PRINTS" id="PR00982">
    <property type="entry name" value="TRNASYNTHLYS"/>
</dbReference>
<keyword evidence="10 13" id="KW-0648">Protein biosynthesis</keyword>
<evidence type="ECO:0000256" key="2">
    <source>
        <dbReference type="ARBA" id="ARBA00008226"/>
    </source>
</evidence>
<dbReference type="Pfam" id="PF01588">
    <property type="entry name" value="tRNA_bind"/>
    <property type="match status" value="1"/>
</dbReference>
<dbReference type="Pfam" id="PF01336">
    <property type="entry name" value="tRNA_anti-codon"/>
    <property type="match status" value="1"/>
</dbReference>
<name>A0A9D1EGD9_9FIRM</name>
<proteinExistence type="inferred from homology"/>
<evidence type="ECO:0000259" key="17">
    <source>
        <dbReference type="PROSITE" id="PS50886"/>
    </source>
</evidence>
<keyword evidence="3 13" id="KW-0963">Cytoplasm</keyword>
<evidence type="ECO:0000256" key="14">
    <source>
        <dbReference type="PROSITE-ProRule" id="PRU00209"/>
    </source>
</evidence>
<keyword evidence="7 13" id="KW-0547">Nucleotide-binding</keyword>
<dbReference type="InterPro" id="IPR002313">
    <property type="entry name" value="Lys-tRNA-ligase_II"/>
</dbReference>
<evidence type="ECO:0000256" key="5">
    <source>
        <dbReference type="ARBA" id="ARBA00022598"/>
    </source>
</evidence>
<dbReference type="AlphaFoldDB" id="A0A9D1EGD9"/>
<dbReference type="Gene3D" id="3.30.930.10">
    <property type="entry name" value="Bira Bifunctional Protein, Domain 2"/>
    <property type="match status" value="1"/>
</dbReference>
<dbReference type="GO" id="GO:0006431">
    <property type="term" value="P:methionyl-tRNA aminoacylation"/>
    <property type="evidence" value="ECO:0007669"/>
    <property type="project" value="InterPro"/>
</dbReference>
<dbReference type="CDD" id="cd02800">
    <property type="entry name" value="tRNA_bind_EcMetRS_like"/>
    <property type="match status" value="1"/>
</dbReference>
<comment type="catalytic activity">
    <reaction evidence="12 13 15">
        <text>tRNA(Lys) + L-lysine + ATP = L-lysyl-tRNA(Lys) + AMP + diphosphate</text>
        <dbReference type="Rhea" id="RHEA:20792"/>
        <dbReference type="Rhea" id="RHEA-COMP:9696"/>
        <dbReference type="Rhea" id="RHEA-COMP:9697"/>
        <dbReference type="ChEBI" id="CHEBI:30616"/>
        <dbReference type="ChEBI" id="CHEBI:32551"/>
        <dbReference type="ChEBI" id="CHEBI:33019"/>
        <dbReference type="ChEBI" id="CHEBI:78442"/>
        <dbReference type="ChEBI" id="CHEBI:78529"/>
        <dbReference type="ChEBI" id="CHEBI:456215"/>
        <dbReference type="EC" id="6.1.1.6"/>
    </reaction>
</comment>
<dbReference type="InterPro" id="IPR045864">
    <property type="entry name" value="aa-tRNA-synth_II/BPL/LPL"/>
</dbReference>
<dbReference type="InterPro" id="IPR004495">
    <property type="entry name" value="Met-tRNA-synth_bsu_C"/>
</dbReference>
<dbReference type="Gene3D" id="2.40.50.140">
    <property type="entry name" value="Nucleic acid-binding proteins"/>
    <property type="match status" value="2"/>
</dbReference>
<comment type="cofactor">
    <cofactor evidence="13 15">
        <name>Mg(2+)</name>
        <dbReference type="ChEBI" id="CHEBI:18420"/>
    </cofactor>
    <text evidence="13 15">Binds 3 Mg(2+) ions per subunit.</text>
</comment>
<dbReference type="GO" id="GO:0006430">
    <property type="term" value="P:lysyl-tRNA aminoacylation"/>
    <property type="evidence" value="ECO:0007669"/>
    <property type="project" value="UniProtKB-UniRule"/>
</dbReference>
<reference evidence="18" key="2">
    <citation type="journal article" date="2021" name="PeerJ">
        <title>Extensive microbial diversity within the chicken gut microbiome revealed by metagenomics and culture.</title>
        <authorList>
            <person name="Gilroy R."/>
            <person name="Ravi A."/>
            <person name="Getino M."/>
            <person name="Pursley I."/>
            <person name="Horton D.L."/>
            <person name="Alikhan N.F."/>
            <person name="Baker D."/>
            <person name="Gharbi K."/>
            <person name="Hall N."/>
            <person name="Watson M."/>
            <person name="Adriaenssens E.M."/>
            <person name="Foster-Nyarko E."/>
            <person name="Jarju S."/>
            <person name="Secka A."/>
            <person name="Antonio M."/>
            <person name="Oren A."/>
            <person name="Chaudhuri R.R."/>
            <person name="La Ragione R."/>
            <person name="Hildebrand F."/>
            <person name="Pallen M.J."/>
        </authorList>
    </citation>
    <scope>NUCLEOTIDE SEQUENCE</scope>
    <source>
        <strain evidence="18">ChiW13-3771</strain>
    </source>
</reference>
<dbReference type="CDD" id="cd00775">
    <property type="entry name" value="LysRS_core"/>
    <property type="match status" value="1"/>
</dbReference>
<feature type="binding site" evidence="13">
    <location>
        <position position="412"/>
    </location>
    <ligand>
        <name>Mg(2+)</name>
        <dbReference type="ChEBI" id="CHEBI:18420"/>
        <label>2</label>
    </ligand>
</feature>
<keyword evidence="5 13" id="KW-0436">Ligase</keyword>
<reference evidence="18" key="1">
    <citation type="submission" date="2020-10" db="EMBL/GenBank/DDBJ databases">
        <authorList>
            <person name="Gilroy R."/>
        </authorList>
    </citation>
    <scope>NUCLEOTIDE SEQUENCE</scope>
    <source>
        <strain evidence="18">ChiW13-3771</strain>
    </source>
</reference>
<keyword evidence="4 14" id="KW-0820">tRNA-binding</keyword>
<dbReference type="GO" id="GO:0004824">
    <property type="term" value="F:lysine-tRNA ligase activity"/>
    <property type="evidence" value="ECO:0007669"/>
    <property type="project" value="UniProtKB-UniRule"/>
</dbReference>
<dbReference type="FunFam" id="2.40.50.140:FF:000024">
    <property type="entry name" value="Lysine--tRNA ligase"/>
    <property type="match status" value="1"/>
</dbReference>
<dbReference type="InterPro" id="IPR012340">
    <property type="entry name" value="NA-bd_OB-fold"/>
</dbReference>
<comment type="caution">
    <text evidence="18">The sequence shown here is derived from an EMBL/GenBank/DDBJ whole genome shotgun (WGS) entry which is preliminary data.</text>
</comment>
<evidence type="ECO:0000259" key="16">
    <source>
        <dbReference type="PROSITE" id="PS50862"/>
    </source>
</evidence>
<dbReference type="GO" id="GO:0004825">
    <property type="term" value="F:methionine-tRNA ligase activity"/>
    <property type="evidence" value="ECO:0007669"/>
    <property type="project" value="InterPro"/>
</dbReference>
<feature type="binding site" evidence="13">
    <location>
        <position position="412"/>
    </location>
    <ligand>
        <name>Mg(2+)</name>
        <dbReference type="ChEBI" id="CHEBI:18420"/>
        <label>1</label>
    </ligand>
</feature>
<gene>
    <name evidence="13 18" type="primary">lysS</name>
    <name evidence="18" type="ORF">IAC96_10925</name>
</gene>
<dbReference type="PROSITE" id="PS50886">
    <property type="entry name" value="TRBD"/>
    <property type="match status" value="1"/>
</dbReference>
<dbReference type="InterPro" id="IPR006195">
    <property type="entry name" value="aa-tRNA-synth_II"/>
</dbReference>
<evidence type="ECO:0000256" key="13">
    <source>
        <dbReference type="HAMAP-Rule" id="MF_00252"/>
    </source>
</evidence>
<dbReference type="GO" id="GO:0016740">
    <property type="term" value="F:transferase activity"/>
    <property type="evidence" value="ECO:0007669"/>
    <property type="project" value="UniProtKB-ARBA"/>
</dbReference>